<gene>
    <name evidence="3" type="ORF">MNB_SUP05-SYMBIONT-4-971</name>
</gene>
<sequence>MTTMNISIPDEMKEWAEKQTRSGRYSNISDYMRDLIRRDQDNRYTIVEALVAGENSGESVLSVADIWKEVQQENL</sequence>
<dbReference type="CDD" id="cd22231">
    <property type="entry name" value="RHH_NikR_HicB-like"/>
    <property type="match status" value="1"/>
</dbReference>
<dbReference type="GO" id="GO:0006355">
    <property type="term" value="P:regulation of DNA-templated transcription"/>
    <property type="evidence" value="ECO:0007669"/>
    <property type="project" value="InterPro"/>
</dbReference>
<dbReference type="InterPro" id="IPR038296">
    <property type="entry name" value="ParD_sf"/>
</dbReference>
<keyword evidence="2" id="KW-1277">Toxin-antitoxin system</keyword>
<reference evidence="3" key="1">
    <citation type="submission" date="2016-10" db="EMBL/GenBank/DDBJ databases">
        <authorList>
            <person name="de Groot N.N."/>
        </authorList>
    </citation>
    <scope>NUCLEOTIDE SEQUENCE</scope>
</reference>
<proteinExistence type="inferred from homology"/>
<evidence type="ECO:0000256" key="1">
    <source>
        <dbReference type="ARBA" id="ARBA00008580"/>
    </source>
</evidence>
<protein>
    <submittedName>
        <fullName evidence="3">ParD protein (Antitoxin to ParE)</fullName>
    </submittedName>
</protein>
<dbReference type="PANTHER" id="PTHR36582">
    <property type="entry name" value="ANTITOXIN PARD"/>
    <property type="match status" value="1"/>
</dbReference>
<name>A0A1W1DYB4_9ZZZZ</name>
<dbReference type="SUPFAM" id="SSF47598">
    <property type="entry name" value="Ribbon-helix-helix"/>
    <property type="match status" value="1"/>
</dbReference>
<accession>A0A1W1DYB4</accession>
<evidence type="ECO:0000313" key="3">
    <source>
        <dbReference type="EMBL" id="SFV86705.1"/>
    </source>
</evidence>
<dbReference type="EMBL" id="FPHY01000098">
    <property type="protein sequence ID" value="SFV86705.1"/>
    <property type="molecule type" value="Genomic_DNA"/>
</dbReference>
<dbReference type="PANTHER" id="PTHR36582:SF2">
    <property type="entry name" value="ANTITOXIN PARD"/>
    <property type="match status" value="1"/>
</dbReference>
<comment type="similarity">
    <text evidence="1">Belongs to the ParD antitoxin family.</text>
</comment>
<evidence type="ECO:0000256" key="2">
    <source>
        <dbReference type="ARBA" id="ARBA00022649"/>
    </source>
</evidence>
<dbReference type="InterPro" id="IPR010985">
    <property type="entry name" value="Ribbon_hlx_hlx"/>
</dbReference>
<dbReference type="AlphaFoldDB" id="A0A1W1DYB4"/>
<organism evidence="3">
    <name type="scientific">hydrothermal vent metagenome</name>
    <dbReference type="NCBI Taxonomy" id="652676"/>
    <lineage>
        <taxon>unclassified sequences</taxon>
        <taxon>metagenomes</taxon>
        <taxon>ecological metagenomes</taxon>
    </lineage>
</organism>
<dbReference type="InterPro" id="IPR022789">
    <property type="entry name" value="ParD"/>
</dbReference>
<dbReference type="Gene3D" id="6.10.10.120">
    <property type="entry name" value="Antitoxin ParD1-like"/>
    <property type="match status" value="1"/>
</dbReference>
<dbReference type="NCBIfam" id="TIGR02606">
    <property type="entry name" value="antidote_CC2985"/>
    <property type="match status" value="1"/>
</dbReference>